<dbReference type="InterPro" id="IPR001478">
    <property type="entry name" value="PDZ"/>
</dbReference>
<dbReference type="PROSITE" id="PS50106">
    <property type="entry name" value="PDZ"/>
    <property type="match status" value="4"/>
</dbReference>
<evidence type="ECO:0000259" key="3">
    <source>
        <dbReference type="PROSITE" id="PS50052"/>
    </source>
</evidence>
<evidence type="ECO:0000256" key="2">
    <source>
        <dbReference type="SAM" id="MobiDB-lite"/>
    </source>
</evidence>
<evidence type="ECO:0008006" key="8">
    <source>
        <dbReference type="Google" id="ProtNLM"/>
    </source>
</evidence>
<feature type="domain" description="PDZ" evidence="4">
    <location>
        <begin position="1539"/>
        <end position="1620"/>
    </location>
</feature>
<dbReference type="SUPFAM" id="SSF47986">
    <property type="entry name" value="DEATH domain"/>
    <property type="match status" value="1"/>
</dbReference>
<dbReference type="InterPro" id="IPR008145">
    <property type="entry name" value="GK/Ca_channel_bsu"/>
</dbReference>
<comment type="caution">
    <text evidence="6">The sequence shown here is derived from an EMBL/GenBank/DDBJ whole genome shotgun (WGS) entry which is preliminary data.</text>
</comment>
<dbReference type="GO" id="GO:0035331">
    <property type="term" value="P:negative regulation of hippo signaling"/>
    <property type="evidence" value="ECO:0007669"/>
    <property type="project" value="TreeGrafter"/>
</dbReference>
<feature type="coiled-coil region" evidence="1">
    <location>
        <begin position="244"/>
        <end position="351"/>
    </location>
</feature>
<dbReference type="InterPro" id="IPR008144">
    <property type="entry name" value="Guanylate_kin-like_dom"/>
</dbReference>
<dbReference type="CDD" id="cd01671">
    <property type="entry name" value="CARD"/>
    <property type="match status" value="1"/>
</dbReference>
<feature type="region of interest" description="Disordered" evidence="2">
    <location>
        <begin position="1005"/>
        <end position="1072"/>
    </location>
</feature>
<feature type="compositionally biased region" description="Basic residues" evidence="2">
    <location>
        <begin position="1727"/>
        <end position="1737"/>
    </location>
</feature>
<evidence type="ECO:0000259" key="5">
    <source>
        <dbReference type="PROSITE" id="PS50209"/>
    </source>
</evidence>
<feature type="coiled-coil region" evidence="1">
    <location>
        <begin position="443"/>
        <end position="505"/>
    </location>
</feature>
<dbReference type="PANTHER" id="PTHR46360">
    <property type="entry name" value="DISKS LARGE HOMOLOG 5"/>
    <property type="match status" value="1"/>
</dbReference>
<dbReference type="CDD" id="cd06767">
    <property type="entry name" value="PDZ3_DLG5-like"/>
    <property type="match status" value="1"/>
</dbReference>
<dbReference type="SUPFAM" id="SSF52540">
    <property type="entry name" value="P-loop containing nucleoside triphosphate hydrolases"/>
    <property type="match status" value="1"/>
</dbReference>
<gene>
    <name evidence="6" type="ORF">SNE40_005744</name>
</gene>
<feature type="domain" description="CARD" evidence="5">
    <location>
        <begin position="1"/>
        <end position="91"/>
    </location>
</feature>
<feature type="coiled-coil region" evidence="1">
    <location>
        <begin position="609"/>
        <end position="650"/>
    </location>
</feature>
<feature type="domain" description="PDZ" evidence="4">
    <location>
        <begin position="785"/>
        <end position="863"/>
    </location>
</feature>
<evidence type="ECO:0000259" key="4">
    <source>
        <dbReference type="PROSITE" id="PS50106"/>
    </source>
</evidence>
<organism evidence="6 7">
    <name type="scientific">Patella caerulea</name>
    <name type="common">Rayed Mediterranean limpet</name>
    <dbReference type="NCBI Taxonomy" id="87958"/>
    <lineage>
        <taxon>Eukaryota</taxon>
        <taxon>Metazoa</taxon>
        <taxon>Spiralia</taxon>
        <taxon>Lophotrochozoa</taxon>
        <taxon>Mollusca</taxon>
        <taxon>Gastropoda</taxon>
        <taxon>Patellogastropoda</taxon>
        <taxon>Patelloidea</taxon>
        <taxon>Patellidae</taxon>
        <taxon>Patella</taxon>
    </lineage>
</organism>
<evidence type="ECO:0000313" key="7">
    <source>
        <dbReference type="Proteomes" id="UP001347796"/>
    </source>
</evidence>
<feature type="compositionally biased region" description="Polar residues" evidence="2">
    <location>
        <begin position="920"/>
        <end position="930"/>
    </location>
</feature>
<dbReference type="Gene3D" id="1.10.533.10">
    <property type="entry name" value="Death Domain, Fas"/>
    <property type="match status" value="1"/>
</dbReference>
<feature type="domain" description="PDZ" evidence="4">
    <location>
        <begin position="1396"/>
        <end position="1475"/>
    </location>
</feature>
<evidence type="ECO:0000313" key="6">
    <source>
        <dbReference type="EMBL" id="KAK6187798.1"/>
    </source>
</evidence>
<dbReference type="Gene3D" id="3.40.50.300">
    <property type="entry name" value="P-loop containing nucleotide triphosphate hydrolases"/>
    <property type="match status" value="1"/>
</dbReference>
<dbReference type="Gene3D" id="2.30.42.10">
    <property type="match status" value="4"/>
</dbReference>
<feature type="compositionally biased region" description="Basic and acidic residues" evidence="2">
    <location>
        <begin position="959"/>
        <end position="981"/>
    </location>
</feature>
<dbReference type="Gene3D" id="2.30.30.40">
    <property type="entry name" value="SH3 Domains"/>
    <property type="match status" value="1"/>
</dbReference>
<feature type="domain" description="PDZ" evidence="4">
    <location>
        <begin position="690"/>
        <end position="776"/>
    </location>
</feature>
<dbReference type="InterPro" id="IPR011029">
    <property type="entry name" value="DEATH-like_dom_sf"/>
</dbReference>
<dbReference type="SUPFAM" id="SSF50044">
    <property type="entry name" value="SH3-domain"/>
    <property type="match status" value="1"/>
</dbReference>
<feature type="region of interest" description="Disordered" evidence="2">
    <location>
        <begin position="858"/>
        <end position="991"/>
    </location>
</feature>
<dbReference type="InterPro" id="IPR036034">
    <property type="entry name" value="PDZ_sf"/>
</dbReference>
<dbReference type="PROSITE" id="PS50052">
    <property type="entry name" value="GUANYLATE_KINASE_2"/>
    <property type="match status" value="1"/>
</dbReference>
<keyword evidence="1" id="KW-0175">Coiled coil</keyword>
<feature type="compositionally biased region" description="Polar residues" evidence="2">
    <location>
        <begin position="864"/>
        <end position="900"/>
    </location>
</feature>
<dbReference type="SUPFAM" id="SSF50156">
    <property type="entry name" value="PDZ domain-like"/>
    <property type="match status" value="4"/>
</dbReference>
<protein>
    <recommendedName>
        <fullName evidence="8">Disks large homolog 5</fullName>
    </recommendedName>
</protein>
<feature type="compositionally biased region" description="Low complexity" evidence="2">
    <location>
        <begin position="1484"/>
        <end position="1504"/>
    </location>
</feature>
<feature type="region of interest" description="Disordered" evidence="2">
    <location>
        <begin position="1287"/>
        <end position="1310"/>
    </location>
</feature>
<feature type="coiled-coil region" evidence="1">
    <location>
        <begin position="539"/>
        <end position="573"/>
    </location>
</feature>
<accession>A0AAN8PXT0</accession>
<dbReference type="SMART" id="SM00072">
    <property type="entry name" value="GuKc"/>
    <property type="match status" value="1"/>
</dbReference>
<dbReference type="InterPro" id="IPR053004">
    <property type="entry name" value="MAGUK_Signaling_Regulators"/>
</dbReference>
<feature type="compositionally biased region" description="Polar residues" evidence="2">
    <location>
        <begin position="1287"/>
        <end position="1306"/>
    </location>
</feature>
<feature type="region of interest" description="Disordered" evidence="2">
    <location>
        <begin position="1713"/>
        <end position="1744"/>
    </location>
</feature>
<dbReference type="GO" id="GO:0042981">
    <property type="term" value="P:regulation of apoptotic process"/>
    <property type="evidence" value="ECO:0007669"/>
    <property type="project" value="InterPro"/>
</dbReference>
<dbReference type="InterPro" id="IPR001315">
    <property type="entry name" value="CARD"/>
</dbReference>
<proteinExistence type="predicted"/>
<dbReference type="Pfam" id="PF00625">
    <property type="entry name" value="Guanylate_kin"/>
    <property type="match status" value="1"/>
</dbReference>
<evidence type="ECO:0000256" key="1">
    <source>
        <dbReference type="SAM" id="Coils"/>
    </source>
</evidence>
<dbReference type="PROSITE" id="PS50209">
    <property type="entry name" value="CARD"/>
    <property type="match status" value="1"/>
</dbReference>
<dbReference type="Pfam" id="PF00595">
    <property type="entry name" value="PDZ"/>
    <property type="match status" value="4"/>
</dbReference>
<dbReference type="InterPro" id="IPR036028">
    <property type="entry name" value="SH3-like_dom_sf"/>
</dbReference>
<feature type="compositionally biased region" description="Polar residues" evidence="2">
    <location>
        <begin position="1160"/>
        <end position="1172"/>
    </location>
</feature>
<feature type="region of interest" description="Disordered" evidence="2">
    <location>
        <begin position="1148"/>
        <end position="1183"/>
    </location>
</feature>
<feature type="compositionally biased region" description="Basic and acidic residues" evidence="2">
    <location>
        <begin position="1474"/>
        <end position="1483"/>
    </location>
</feature>
<feature type="domain" description="Guanylate kinase-like" evidence="3">
    <location>
        <begin position="1818"/>
        <end position="1945"/>
    </location>
</feature>
<dbReference type="InterPro" id="IPR027417">
    <property type="entry name" value="P-loop_NTPase"/>
</dbReference>
<sequence length="1959" mass="222879">MEARYRELLELHRTKFVQLVEVERLYPILHGGSDGLTPADIAEINKHSSREDKVEKLLSLLPSKGNLAFQSLCLALETTYPHLLTVMFLGSSQRLAPDQRSTMSDSEEDSVRRPILQDSSSQEFRDHWKPGAVISTVQFEPHLENFHATADHHNQSSTKDIQSSFSRFSKDSLKPEQSKNYEWLRSQCEHAINELQSMKQQYAETMKRCDQAVKEAEHYRGQNKSLLSKLSKISEDKKMVESQNNEFSSIKQRLEHEIVRLQELREEDKQEMEEMRKQQRKVVNSSGSNEVLNEMYDTAMQRYDTLKRDYDALRERCEQTSATEITTENQMEILTEENLRLKKRCDELSMENSTILTESDGIKQQCTSAIRNWNKALHENKALKEAQLMAQKQRDDLLVEIHQSLAKQIGMKKEVENIIHDRDNSRKEYQLVMSERDVVHKEIEQLHEKLKIASQKVELLEKNKRETENEVETLRREIRSALQERDKANKERNDICGRKQELEHERDEFWKEFDSMARERDIAKKERHEALEHIDIIIKETYEKSQKEKAEEINNASKETEILRKQMEKMKQDLSDSFSEADIAKKRRDWAFSERDKIVQERESIRTLCDNLRRDRDRAVSALAQALRDSDEIKKQKNEAFKELKDVKERFEVIVEKETRKTQLNSIGHNHSRDSAIDADLQEWEMETLDIDLQSVEGEEIGVELTGGKDDPQFTNDTSVYVSHITKGSIADGKLKVNDTVLKVNNIDVSNIEKRVAVRAIHKSTGRLNMVVRRRKSTSARIWQPLQLLLSCQKECGIHIEQGLFICGVYTGGIIAKDGMLPSVGDRIIHINGKSADSLTAREAMKLLEKSTEPVQLDVRRQVSPVSSAGSSPTPISQSVISSLSEQPASKMSKSESLPSHGSHWDTSLDGIQGTGSKILRSSGSQTDSLDSIGPVRRHKERNPDTEKSRHSVHVIGKAFEKIFRPRNHAHDKNSDGEEKTHKKVNSKGRNENVIAEFGPVYEKEEGKEIKRKRSHEGEQESNSGTWPKTRGQHMINMSGAATVIMPQKRTKERPSIKNIQFDPIPDHSMPNDLQNTSMSSDVSVSKYQTMPWDFEELPPYIPVSSLPPPTNIVNTKDKPFIPYGTFSNNHYSKNLSTHPSSDLYNLPSYADKPARLRPSSGTHKNNPQNRHSALPSHHSNGHHIREFRPVSAEVTSPKRIADIPSDKLSASTNFVENSIPSHSNRMVGRPNSFQHTSASTHSQSVWCNNVSTSPTTSGYYRPSHHIISPRSDFDLEKLPFNFDRLSTPSPSQHSSINLDRTTPTPSDDMFPKAHSISPYGGRPLSEIDFNTSYPTFHKRPLALERIRIPSNTSVATKSGSVEIVSDRSSASSPLFVFPHEDYSRSRKPQLREIRTIHIEKSAEPVGFQIQRGPEGGIFVSSVGENSLASDAGIVVGDQLLEVCGINMRNATYEHAVTVLRQCGNNLTMKVDFNPDKYRDHPESSSNGSLSSVPNSSGFSSPLSDNENSPKTRHTTSSHNRRKKSSFGSVDSAYERLRRVTIERGNGESPGFTIVGGNATGIFVHEIENDSIPDPPQGLQQGDHILEYNSVDFRSVTAEQASAELTRPCCVLRLLVHYNLIKYNKILNVPGDSFYIRANFERIGEVETELTFHKDDILLVENTLYQGNVGLWFAWLVDNEAKRICGGTIPSRIRLEDDISLRRSLSENFSLHDADGSRRGSGSARRSFFRRRRHHRNNSKDSREFNSFSDASLNSDSVPILDDSVFGYTKIEKQESNMVRPVVLLAPLSDAIIQKLIAESPDKYCQCQPVLMHSSAMSMEQNLSLGHYIDYWKREDQYECIRVSDIKDICDKKIHCLLNVGPGAIERLQRLKIYPIVVFVQHKNPKQIREVRDVQFLPEKMTTKLAKELFDQHQKLEQDFQHLFSTVIQGGNLAHMCMLLKSVIAAEQKKAIWVTAGSV</sequence>
<feature type="region of interest" description="Disordered" evidence="2">
    <location>
        <begin position="1474"/>
        <end position="1529"/>
    </location>
</feature>
<dbReference type="PANTHER" id="PTHR46360:SF1">
    <property type="entry name" value="DISKS LARGE HOMOLOG 5"/>
    <property type="match status" value="1"/>
</dbReference>
<dbReference type="GO" id="GO:0005886">
    <property type="term" value="C:plasma membrane"/>
    <property type="evidence" value="ECO:0007669"/>
    <property type="project" value="TreeGrafter"/>
</dbReference>
<feature type="coiled-coil region" evidence="1">
    <location>
        <begin position="181"/>
        <end position="215"/>
    </location>
</feature>
<dbReference type="Proteomes" id="UP001347796">
    <property type="component" value="Unassembled WGS sequence"/>
</dbReference>
<dbReference type="SMART" id="SM00228">
    <property type="entry name" value="PDZ"/>
    <property type="match status" value="4"/>
</dbReference>
<reference evidence="6 7" key="1">
    <citation type="submission" date="2024-01" db="EMBL/GenBank/DDBJ databases">
        <title>The genome of the rayed Mediterranean limpet Patella caerulea (Linnaeus, 1758).</title>
        <authorList>
            <person name="Anh-Thu Weber A."/>
            <person name="Halstead-Nussloch G."/>
        </authorList>
    </citation>
    <scope>NUCLEOTIDE SEQUENCE [LARGE SCALE GENOMIC DNA]</scope>
    <source>
        <strain evidence="6">AATW-2023a</strain>
        <tissue evidence="6">Whole specimen</tissue>
    </source>
</reference>
<dbReference type="EMBL" id="JAZGQO010000004">
    <property type="protein sequence ID" value="KAK6187798.1"/>
    <property type="molecule type" value="Genomic_DNA"/>
</dbReference>
<dbReference type="Pfam" id="PF00619">
    <property type="entry name" value="CARD"/>
    <property type="match status" value="1"/>
</dbReference>
<keyword evidence="7" id="KW-1185">Reference proteome</keyword>
<name>A0AAN8PXT0_PATCE</name>
<feature type="compositionally biased region" description="Basic residues" evidence="2">
    <location>
        <begin position="1511"/>
        <end position="1525"/>
    </location>
</feature>